<reference evidence="2" key="1">
    <citation type="submission" date="2025-05" db="UniProtKB">
        <authorList>
            <consortium name="Ensembl"/>
        </authorList>
    </citation>
    <scope>IDENTIFICATION</scope>
</reference>
<dbReference type="PANTHER" id="PTHR23039:SF2">
    <property type="entry name" value="NHS-LIKE PROTEIN 2"/>
    <property type="match status" value="1"/>
</dbReference>
<evidence type="ECO:0000313" key="2">
    <source>
        <dbReference type="Ensembl" id="ENSPKIP00000014581.1"/>
    </source>
</evidence>
<dbReference type="Pfam" id="PF15273">
    <property type="entry name" value="NHS"/>
    <property type="match status" value="1"/>
</dbReference>
<proteinExistence type="predicted"/>
<feature type="compositionally biased region" description="Basic and acidic residues" evidence="1">
    <location>
        <begin position="208"/>
        <end position="228"/>
    </location>
</feature>
<keyword evidence="3" id="KW-1185">Reference proteome</keyword>
<protein>
    <recommendedName>
        <fullName evidence="4">NHS-like 2</fullName>
    </recommendedName>
</protein>
<dbReference type="Proteomes" id="UP000261540">
    <property type="component" value="Unplaced"/>
</dbReference>
<feature type="compositionally biased region" description="Low complexity" evidence="1">
    <location>
        <begin position="335"/>
        <end position="366"/>
    </location>
</feature>
<feature type="compositionally biased region" description="Basic and acidic residues" evidence="1">
    <location>
        <begin position="657"/>
        <end position="675"/>
    </location>
</feature>
<dbReference type="AlphaFoldDB" id="A0A3B3RAB0"/>
<feature type="region of interest" description="Disordered" evidence="1">
    <location>
        <begin position="304"/>
        <end position="388"/>
    </location>
</feature>
<feature type="compositionally biased region" description="Polar residues" evidence="1">
    <location>
        <begin position="1"/>
        <end position="14"/>
    </location>
</feature>
<feature type="compositionally biased region" description="Polar residues" evidence="1">
    <location>
        <begin position="142"/>
        <end position="165"/>
    </location>
</feature>
<feature type="compositionally biased region" description="Basic residues" evidence="1">
    <location>
        <begin position="178"/>
        <end position="192"/>
    </location>
</feature>
<organism evidence="2 3">
    <name type="scientific">Paramormyrops kingsleyae</name>
    <dbReference type="NCBI Taxonomy" id="1676925"/>
    <lineage>
        <taxon>Eukaryota</taxon>
        <taxon>Metazoa</taxon>
        <taxon>Chordata</taxon>
        <taxon>Craniata</taxon>
        <taxon>Vertebrata</taxon>
        <taxon>Euteleostomi</taxon>
        <taxon>Actinopterygii</taxon>
        <taxon>Neopterygii</taxon>
        <taxon>Teleostei</taxon>
        <taxon>Osteoglossocephala</taxon>
        <taxon>Osteoglossomorpha</taxon>
        <taxon>Osteoglossiformes</taxon>
        <taxon>Mormyridae</taxon>
        <taxon>Paramormyrops</taxon>
    </lineage>
</organism>
<feature type="compositionally biased region" description="Pro residues" evidence="1">
    <location>
        <begin position="491"/>
        <end position="505"/>
    </location>
</feature>
<feature type="compositionally biased region" description="Polar residues" evidence="1">
    <location>
        <begin position="122"/>
        <end position="134"/>
    </location>
</feature>
<feature type="compositionally biased region" description="Polar residues" evidence="1">
    <location>
        <begin position="235"/>
        <end position="247"/>
    </location>
</feature>
<sequence length="835" mass="88910">MEQASLMCTSSSWNGPKGSTFSPTWSSSFSTFPLAAELLSSEHPAGTVPCSFGDSSGHSVSSGSRSGSLVSIPTELSGKTRTTPATDATHGQSGTESSAGSPREKEARPKRADASRMFRGRSLSTPTDSDSMCSVENLGVQGESSTPQYPSGSSEDGVSTNSVSPSGVDLLPDGSSRSRSRSISLKKPKKKPPPPVRSVSLRNGGTTDGREQPRDSRPKSLIIPRDHQLGFQPDFISSSKPPQQLQDLSKPGGRRVIETQELKRETVQSATLNQCKLTNLEKLVSNSSAEQGAVVVQNVKVCSSSESLPSPPSSQATALSQLSAETESKTSQGKPSGLMSPSSGYSSQSETPTPTIPTSTIMGPSPLGCRMRPKIPQRKSSLPAPSPAERAARCRLSFELPVTTHLDLFSIKPKSRASRRHSDSSAAIRSGYKLSPSQSIMPLVTQMDLRNVRLRSVSRSETDDSVDGSSGILEEEQTCDPAPCSTTNVKPKPPVAVKPPLPKRPPNLSLKSPGSSSSSSHTSDRQPSSSAEGDIYTEVKKPKKPPKSPITPGCVPDSGGQLQQRVVEDQQGAERCSQTSSISPEAQGSGRSLPSRVSTPSVAEMDKKGNKVPPPIPKKPNIVFVSVNTFHASIPTNRPVNPVESCSTPTYQMVTAKQEKHSDSSPRDCDKDADQRAPVSQATSPGDRGTERSSEDSENERSMPGNTDEDSDDVFVQSSRPAATEDLFTIIHRSKRKVLGRKEPSDQFGSKQSLTSPVKGDGDQRATTTGAAPCYNSRNDTFMALLQRKNSKPSGSRGMSAAELLRTTNPLARRVMEFTMADPELAPKPRSSQGS</sequence>
<feature type="compositionally biased region" description="Low complexity" evidence="1">
    <location>
        <begin position="51"/>
        <end position="71"/>
    </location>
</feature>
<dbReference type="GeneTree" id="ENSGT00950000182963"/>
<dbReference type="Ensembl" id="ENSPKIT00000039031.1">
    <property type="protein sequence ID" value="ENSPKIP00000014581.1"/>
    <property type="gene ID" value="ENSPKIG00000001609.1"/>
</dbReference>
<feature type="compositionally biased region" description="Polar residues" evidence="1">
    <location>
        <begin position="765"/>
        <end position="774"/>
    </location>
</feature>
<feature type="compositionally biased region" description="Polar residues" evidence="1">
    <location>
        <begin position="576"/>
        <end position="601"/>
    </location>
</feature>
<feature type="region of interest" description="Disordered" evidence="1">
    <location>
        <begin position="789"/>
        <end position="808"/>
    </location>
</feature>
<feature type="compositionally biased region" description="Low complexity" evidence="1">
    <location>
        <begin position="304"/>
        <end position="324"/>
    </location>
</feature>
<dbReference type="PANTHER" id="PTHR23039">
    <property type="entry name" value="NANCE-HORAN SYNDROME PROTEIN"/>
    <property type="match status" value="1"/>
</dbReference>
<feature type="region of interest" description="Disordered" evidence="1">
    <location>
        <begin position="455"/>
        <end position="619"/>
    </location>
</feature>
<accession>A0A3B3RAB0</accession>
<evidence type="ECO:0008006" key="4">
    <source>
        <dbReference type="Google" id="ProtNLM"/>
    </source>
</evidence>
<feature type="compositionally biased region" description="Polar residues" evidence="1">
    <location>
        <begin position="747"/>
        <end position="756"/>
    </location>
</feature>
<dbReference type="Ensembl" id="ENSPKIT00000039018.1">
    <property type="protein sequence ID" value="ENSPKIP00000014570.1"/>
    <property type="gene ID" value="ENSPKIG00000001609.1"/>
</dbReference>
<evidence type="ECO:0000313" key="3">
    <source>
        <dbReference type="Proteomes" id="UP000261540"/>
    </source>
</evidence>
<evidence type="ECO:0000256" key="1">
    <source>
        <dbReference type="SAM" id="MobiDB-lite"/>
    </source>
</evidence>
<feature type="compositionally biased region" description="Basic and acidic residues" evidence="1">
    <location>
        <begin position="688"/>
        <end position="701"/>
    </location>
</feature>
<name>A0A3B3RAB0_9TELE</name>
<dbReference type="GO" id="GO:0030154">
    <property type="term" value="P:cell differentiation"/>
    <property type="evidence" value="ECO:0007669"/>
    <property type="project" value="TreeGrafter"/>
</dbReference>
<feature type="compositionally biased region" description="Basic and acidic residues" evidence="1">
    <location>
        <begin position="102"/>
        <end position="116"/>
    </location>
</feature>
<dbReference type="STRING" id="1676925.ENSPKIP00000014581"/>
<feature type="compositionally biased region" description="Polar residues" evidence="1">
    <location>
        <begin position="77"/>
        <end position="100"/>
    </location>
</feature>
<feature type="region of interest" description="Disordered" evidence="1">
    <location>
        <begin position="44"/>
        <end position="256"/>
    </location>
</feature>
<dbReference type="InterPro" id="IPR024845">
    <property type="entry name" value="NHS-like"/>
</dbReference>
<feature type="region of interest" description="Disordered" evidence="1">
    <location>
        <begin position="651"/>
        <end position="774"/>
    </location>
</feature>
<feature type="region of interest" description="Disordered" evidence="1">
    <location>
        <begin position="1"/>
        <end position="25"/>
    </location>
</feature>
<feature type="compositionally biased region" description="Low complexity" evidence="1">
    <location>
        <begin position="506"/>
        <end position="530"/>
    </location>
</feature>